<name>A0A0E2D8Z9_LEPIR</name>
<dbReference type="EMBL" id="AHNR02000014">
    <property type="protein sequence ID" value="EKR56573.1"/>
    <property type="molecule type" value="Genomic_DNA"/>
</dbReference>
<gene>
    <name evidence="2" type="ORF">LEP1GSC105_4321</name>
</gene>
<dbReference type="Proteomes" id="UP000001340">
    <property type="component" value="Unassembled WGS sequence"/>
</dbReference>
<reference evidence="2 3" key="1">
    <citation type="submission" date="2012-10" db="EMBL/GenBank/DDBJ databases">
        <authorList>
            <person name="Harkins D.M."/>
            <person name="Durkin A.S."/>
            <person name="Brinkac L.M."/>
            <person name="Haft D.H."/>
            <person name="Selengut J.D."/>
            <person name="Sanka R."/>
            <person name="DePew J."/>
            <person name="Purushe J."/>
            <person name="Chanthongthip A."/>
            <person name="Lattana O."/>
            <person name="Phetsouvanh R."/>
            <person name="Newton P.N."/>
            <person name="Vinetz J.M."/>
            <person name="Sutton G.G."/>
            <person name="Nierman W.C."/>
            <person name="Fouts D.E."/>
        </authorList>
    </citation>
    <scope>NUCLEOTIDE SEQUENCE [LARGE SCALE GENOMIC DNA]</scope>
    <source>
        <strain evidence="2 3">UI 12758</strain>
    </source>
</reference>
<evidence type="ECO:0000313" key="2">
    <source>
        <dbReference type="EMBL" id="EKR56573.1"/>
    </source>
</evidence>
<comment type="caution">
    <text evidence="2">The sequence shown here is derived from an EMBL/GenBank/DDBJ whole genome shotgun (WGS) entry which is preliminary data.</text>
</comment>
<evidence type="ECO:0000313" key="3">
    <source>
        <dbReference type="Proteomes" id="UP000001340"/>
    </source>
</evidence>
<keyword evidence="1" id="KW-1133">Transmembrane helix</keyword>
<accession>A0A0E2D8Z9</accession>
<feature type="transmembrane region" description="Helical" evidence="1">
    <location>
        <begin position="12"/>
        <end position="33"/>
    </location>
</feature>
<keyword evidence="1" id="KW-0472">Membrane</keyword>
<organism evidence="2 3">
    <name type="scientific">Leptospira interrogans str. UI 12758</name>
    <dbReference type="NCBI Taxonomy" id="1049938"/>
    <lineage>
        <taxon>Bacteria</taxon>
        <taxon>Pseudomonadati</taxon>
        <taxon>Spirochaetota</taxon>
        <taxon>Spirochaetia</taxon>
        <taxon>Leptospirales</taxon>
        <taxon>Leptospiraceae</taxon>
        <taxon>Leptospira</taxon>
    </lineage>
</organism>
<sequence>MTYRVLSSRDYQLIWMVQLFLLRKMYSAIYFNLHIMEPLFTRLDTITFGNRRNGDYEKMKNGILKCILILYTIGIANCYIGTRRDACRYYLKQNGALSASPDSCELLQLFSGLPVSPNTTEMIQSRDETLNFLLFNCYSYYEQLKDCDNEENRYIPGLYGLYFNPDLHLISFKYRNKSYLM</sequence>
<feature type="transmembrane region" description="Helical" evidence="1">
    <location>
        <begin position="62"/>
        <end position="82"/>
    </location>
</feature>
<evidence type="ECO:0000256" key="1">
    <source>
        <dbReference type="SAM" id="Phobius"/>
    </source>
</evidence>
<keyword evidence="1" id="KW-0812">Transmembrane</keyword>
<dbReference type="AlphaFoldDB" id="A0A0E2D8Z9"/>
<proteinExistence type="predicted"/>
<protein>
    <submittedName>
        <fullName evidence="2">Uncharacterized protein</fullName>
    </submittedName>
</protein>